<comment type="caution">
    <text evidence="1">The sequence shown here is derived from an EMBL/GenBank/DDBJ whole genome shotgun (WGS) entry which is preliminary data.</text>
</comment>
<dbReference type="RefSeq" id="WP_260154502.1">
    <property type="nucleotide sequence ID" value="NZ_JACHWF010000006.1"/>
</dbReference>
<evidence type="ECO:0000313" key="1">
    <source>
        <dbReference type="EMBL" id="MBB3010050.1"/>
    </source>
</evidence>
<reference evidence="1 2" key="1">
    <citation type="submission" date="2020-08" db="EMBL/GenBank/DDBJ databases">
        <title>Genomic Encyclopedia of Type Strains, Phase IV (KMG-V): Genome sequencing to study the core and pangenomes of soil and plant-associated prokaryotes.</title>
        <authorList>
            <person name="Whitman W."/>
        </authorList>
    </citation>
    <scope>NUCLEOTIDE SEQUENCE [LARGE SCALE GENOMIC DNA]</scope>
    <source>
        <strain evidence="1 2">SLV-2362</strain>
    </source>
</reference>
<evidence type="ECO:0000313" key="2">
    <source>
        <dbReference type="Proteomes" id="UP000578036"/>
    </source>
</evidence>
<dbReference type="AlphaFoldDB" id="A0A7W4YSN8"/>
<dbReference type="SUPFAM" id="SSF49464">
    <property type="entry name" value="Carboxypeptidase regulatory domain-like"/>
    <property type="match status" value="1"/>
</dbReference>
<dbReference type="InterPro" id="IPR008969">
    <property type="entry name" value="CarboxyPept-like_regulatory"/>
</dbReference>
<dbReference type="Proteomes" id="UP000578036">
    <property type="component" value="Unassembled WGS sequence"/>
</dbReference>
<proteinExistence type="predicted"/>
<sequence length="237" mass="25293">MCRLILLVTDDHRAASALGRALVGALPPQAEAHACFVADSRDLLARRIQAASLSSPSWRSAWSGAVHAMLRVGWLLAMMPLWAAALTGCAAHHDHLGVGIAAMVQNGVMYASGGNDEADARAMLAIADRFNVRLTIVDAASGDPLPGTAVFLVGKSGGATLHVTDAGPMFYLQLPAGDYRLAIGYQDWLQLTDIVVDGQPLDMTFRLPADAPTENWLFCRAEPTDHAARAISRHRFA</sequence>
<evidence type="ECO:0008006" key="3">
    <source>
        <dbReference type="Google" id="ProtNLM"/>
    </source>
</evidence>
<dbReference type="EMBL" id="JACHWF010000006">
    <property type="protein sequence ID" value="MBB3010050.1"/>
    <property type="molecule type" value="Genomic_DNA"/>
</dbReference>
<accession>A0A7W4YSN8</accession>
<gene>
    <name evidence="1" type="ORF">FHX61_004726</name>
</gene>
<organism evidence="1 2">
    <name type="scientific">Cupriavidus alkaliphilus</name>
    <dbReference type="NCBI Taxonomy" id="942866"/>
    <lineage>
        <taxon>Bacteria</taxon>
        <taxon>Pseudomonadati</taxon>
        <taxon>Pseudomonadota</taxon>
        <taxon>Betaproteobacteria</taxon>
        <taxon>Burkholderiales</taxon>
        <taxon>Burkholderiaceae</taxon>
        <taxon>Cupriavidus</taxon>
    </lineage>
</organism>
<name>A0A7W4YSN8_9BURK</name>
<keyword evidence="2" id="KW-1185">Reference proteome</keyword>
<protein>
    <recommendedName>
        <fullName evidence="3">Carboxypeptidase family protein</fullName>
    </recommendedName>
</protein>